<dbReference type="GeneID" id="5007841"/>
<dbReference type="InParanoid" id="A0A1P8AW86"/>
<evidence type="ECO:0000313" key="2">
    <source>
        <dbReference type="EMBL" id="ANM60916.1"/>
    </source>
</evidence>
<dbReference type="AlphaFoldDB" id="A0A1P8AW86"/>
<dbReference type="Araport" id="AT1G68862"/>
<dbReference type="RefSeq" id="NP_001323164.1">
    <property type="nucleotide sequence ID" value="NM_001334385.1"/>
</dbReference>
<name>A0A1P8AW86_ARATH</name>
<keyword evidence="2" id="KW-0472">Membrane</keyword>
<proteinExistence type="predicted"/>
<sequence length="69" mass="7806">MNGDILGFIRIVHIVNASKLCFLLGTLFGFSHVGLCTTIHPTRVLHDKSRVTRPLKSLKFVFMVHIDIM</sequence>
<organism evidence="2 3">
    <name type="scientific">Arabidopsis thaliana</name>
    <name type="common">Mouse-ear cress</name>
    <dbReference type="NCBI Taxonomy" id="3702"/>
    <lineage>
        <taxon>Eukaryota</taxon>
        <taxon>Viridiplantae</taxon>
        <taxon>Streptophyta</taxon>
        <taxon>Embryophyta</taxon>
        <taxon>Tracheophyta</taxon>
        <taxon>Spermatophyta</taxon>
        <taxon>Magnoliopsida</taxon>
        <taxon>eudicotyledons</taxon>
        <taxon>Gunneridae</taxon>
        <taxon>Pentapetalae</taxon>
        <taxon>rosids</taxon>
        <taxon>malvids</taxon>
        <taxon>Brassicales</taxon>
        <taxon>Brassicaceae</taxon>
        <taxon>Camelineae</taxon>
        <taxon>Arabidopsis</taxon>
    </lineage>
</organism>
<keyword evidence="3" id="KW-1185">Reference proteome</keyword>
<dbReference type="Proteomes" id="UP000006548">
    <property type="component" value="Chromosome 1"/>
</dbReference>
<dbReference type="ExpressionAtlas" id="A0A1P8AW86">
    <property type="expression patterns" value="baseline and differential"/>
</dbReference>
<keyword evidence="2" id="KW-0812">Transmembrane</keyword>
<protein>
    <submittedName>
        <fullName evidence="2">Transmembrane protein</fullName>
    </submittedName>
</protein>
<dbReference type="FunCoup" id="A0A1P8AW86">
    <property type="interactions" value="33"/>
</dbReference>
<dbReference type="OrthoDB" id="1086777at2759"/>
<dbReference type="KEGG" id="ath:AT1G68862"/>
<accession>A0A1P8AW86</accession>
<reference evidence="2 3" key="1">
    <citation type="journal article" date="2000" name="Nature">
        <title>Sequence and analysis of chromosome 1 of the plant Arabidopsis thaliana.</title>
        <authorList>
            <person name="Theologis A."/>
            <person name="Ecker J.R."/>
            <person name="Palm C.J."/>
            <person name="Federspiel N.A."/>
            <person name="Kaul S."/>
            <person name="White O."/>
            <person name="Alonso J."/>
            <person name="Altafi H."/>
            <person name="Araujo R."/>
            <person name="Bowman C.L."/>
            <person name="Brooks S.Y."/>
            <person name="Buehler E."/>
            <person name="Chan A."/>
            <person name="Chao Q."/>
            <person name="Chen H."/>
            <person name="Cheuk R.F."/>
            <person name="Chin C.W."/>
            <person name="Chung M.K."/>
            <person name="Conn L."/>
            <person name="Conway A.B."/>
            <person name="Conway A.R."/>
            <person name="Creasy T.H."/>
            <person name="Dewar K."/>
            <person name="Dunn P."/>
            <person name="Etgu P."/>
            <person name="Feldblyum T.V."/>
            <person name="Feng J."/>
            <person name="Fong B."/>
            <person name="Fujii C.Y."/>
            <person name="Gill J.E."/>
            <person name="Goldsmith A.D."/>
            <person name="Haas B."/>
            <person name="Hansen N.F."/>
            <person name="Hughes B."/>
            <person name="Huizar L."/>
            <person name="Hunter J.L."/>
            <person name="Jenkins J."/>
            <person name="Johnson-Hopson C."/>
            <person name="Khan S."/>
            <person name="Khaykin E."/>
            <person name="Kim C.J."/>
            <person name="Koo H.L."/>
            <person name="Kremenetskaia I."/>
            <person name="Kurtz D.B."/>
            <person name="Kwan A."/>
            <person name="Lam B."/>
            <person name="Langin-Hooper S."/>
            <person name="Lee A."/>
            <person name="Lee J.M."/>
            <person name="Lenz C.A."/>
            <person name="Li J.H."/>
            <person name="Li Y."/>
            <person name="Lin X."/>
            <person name="Liu S.X."/>
            <person name="Liu Z.A."/>
            <person name="Luros J.S."/>
            <person name="Maiti R."/>
            <person name="Marziali A."/>
            <person name="Militscher J."/>
            <person name="Miranda M."/>
            <person name="Nguyen M."/>
            <person name="Nierman W.C."/>
            <person name="Osborne B.I."/>
            <person name="Pai G."/>
            <person name="Peterson J."/>
            <person name="Pham P.K."/>
            <person name="Rizzo M."/>
            <person name="Rooney T."/>
            <person name="Rowley D."/>
            <person name="Sakano H."/>
            <person name="Salzberg S.L."/>
            <person name="Schwartz J.R."/>
            <person name="Shinn P."/>
            <person name="Southwick A.M."/>
            <person name="Sun H."/>
            <person name="Tallon L.J."/>
            <person name="Tambunga G."/>
            <person name="Toriumi M.J."/>
            <person name="Town C.D."/>
            <person name="Utterback T."/>
            <person name="Van Aken S."/>
            <person name="Vaysberg M."/>
            <person name="Vysotskaia V.S."/>
            <person name="Walker M."/>
            <person name="Wu D."/>
            <person name="Yu G."/>
            <person name="Fraser C.M."/>
            <person name="Venter J.C."/>
            <person name="Davis R.W."/>
        </authorList>
    </citation>
    <scope>NUCLEOTIDE SEQUENCE [LARGE SCALE GENOMIC DNA]</scope>
    <source>
        <strain evidence="3">cv. Columbia</strain>
    </source>
</reference>
<dbReference type="TAIR" id="AT1G68862"/>
<reference evidence="3" key="2">
    <citation type="journal article" date="2017" name="Plant J.">
        <title>Araport11: a complete reannotation of the Arabidopsis thaliana reference genome.</title>
        <authorList>
            <person name="Cheng C.Y."/>
            <person name="Krishnakumar V."/>
            <person name="Chan A.P."/>
            <person name="Thibaud-Nissen F."/>
            <person name="Schobel S."/>
            <person name="Town C.D."/>
        </authorList>
    </citation>
    <scope>GENOME REANNOTATION</scope>
    <source>
        <strain evidence="3">cv. Columbia</strain>
    </source>
</reference>
<evidence type="ECO:0000313" key="3">
    <source>
        <dbReference type="Proteomes" id="UP000006548"/>
    </source>
</evidence>
<dbReference type="EMBL" id="CP002684">
    <property type="protein sequence ID" value="ANM60916.1"/>
    <property type="molecule type" value="Genomic_DNA"/>
</dbReference>
<gene>
    <name evidence="1 2" type="ordered locus">At1g68862</name>
</gene>
<evidence type="ECO:0000313" key="1">
    <source>
        <dbReference type="Araport" id="AT1G68862"/>
    </source>
</evidence>